<dbReference type="InterPro" id="IPR001841">
    <property type="entry name" value="Znf_RING"/>
</dbReference>
<evidence type="ECO:0000256" key="6">
    <source>
        <dbReference type="ARBA" id="ARBA00022679"/>
    </source>
</evidence>
<evidence type="ECO:0000256" key="16">
    <source>
        <dbReference type="RuleBase" id="RU368018"/>
    </source>
</evidence>
<feature type="compositionally biased region" description="Acidic residues" evidence="17">
    <location>
        <begin position="276"/>
        <end position="289"/>
    </location>
</feature>
<dbReference type="InterPro" id="IPR036388">
    <property type="entry name" value="WH-like_DNA-bd_sf"/>
</dbReference>
<dbReference type="InterPro" id="IPR011513">
    <property type="entry name" value="Nse1"/>
</dbReference>
<organism evidence="20">
    <name type="scientific">Laccaria bicolor (strain S238N-H82 / ATCC MYA-4686)</name>
    <name type="common">Bicoloured deceiver</name>
    <name type="synonym">Laccaria laccata var. bicolor</name>
    <dbReference type="NCBI Taxonomy" id="486041"/>
    <lineage>
        <taxon>Eukaryota</taxon>
        <taxon>Fungi</taxon>
        <taxon>Dikarya</taxon>
        <taxon>Basidiomycota</taxon>
        <taxon>Agaricomycotina</taxon>
        <taxon>Agaricomycetes</taxon>
        <taxon>Agaricomycetidae</taxon>
        <taxon>Agaricales</taxon>
        <taxon>Agaricineae</taxon>
        <taxon>Hydnangiaceae</taxon>
        <taxon>Laccaria</taxon>
    </lineage>
</organism>
<dbReference type="Gene3D" id="1.10.10.10">
    <property type="entry name" value="Winged helix-like DNA-binding domain superfamily/Winged helix DNA-binding domain"/>
    <property type="match status" value="1"/>
</dbReference>
<dbReference type="PANTHER" id="PTHR20973">
    <property type="entry name" value="NON-SMC ELEMENT 1-RELATED"/>
    <property type="match status" value="1"/>
</dbReference>
<keyword evidence="8 16" id="KW-0227">DNA damage</keyword>
<keyword evidence="10 16" id="KW-0833">Ubl conjugation pathway</keyword>
<name>B0CS87_LACBS</name>
<comment type="similarity">
    <text evidence="3 16">Belongs to the NSE1 family.</text>
</comment>
<feature type="domain" description="RING-type" evidence="18">
    <location>
        <begin position="198"/>
        <end position="239"/>
    </location>
</feature>
<evidence type="ECO:0000256" key="12">
    <source>
        <dbReference type="ARBA" id="ARBA00023172"/>
    </source>
</evidence>
<sequence>MSASPHDVERLFLQAVLSRGALSGNLAQTLWEKSVEIVNASSDAPNIQHSKERAAWDEFVSKINKSLDKLQLEFRHLHDEDTGKEIYALVNRMGDEIAQMATEYTPAEIAFFKAVVEQIMLAPRESFSVSSLAALRELSAIKPKSNMTKTQAEVVLSSFVAKGWLLKSKRGRYSLSTRSLLELLPYLKSTYPEEIVECTICMEIITRGVACFTANCKTRLHYHCFATYRRRQHSCPSCSKEWPREAKEKPLVPVGEDAAKDGDDGKRRVRLRSAEPSDDEEDTVDEDEQPSQSQAPSGSKNKRRPSRKTKPQPDESMDIDEDEADATPPQRNRRGAKR</sequence>
<keyword evidence="6 16" id="KW-0808">Transferase</keyword>
<evidence type="ECO:0000256" key="9">
    <source>
        <dbReference type="ARBA" id="ARBA00022771"/>
    </source>
</evidence>
<dbReference type="PROSITE" id="PS50089">
    <property type="entry name" value="ZF_RING_2"/>
    <property type="match status" value="1"/>
</dbReference>
<evidence type="ECO:0000256" key="4">
    <source>
        <dbReference type="ARBA" id="ARBA00012483"/>
    </source>
</evidence>
<comment type="function">
    <text evidence="16">Acts in a DNA repair pathway for removal of UV-induced DNA damage that is distinct from classical nucleotide excision repair and in repair of ionizing radiation damage. Functions in homologous recombination repair of DNA double strand breaks and in recovery of stalled replication forks.</text>
</comment>
<feature type="compositionally biased region" description="Polar residues" evidence="17">
    <location>
        <begin position="290"/>
        <end position="299"/>
    </location>
</feature>
<dbReference type="CDD" id="cd16493">
    <property type="entry name" value="RING-CH-C4HC3_NSE1"/>
    <property type="match status" value="1"/>
</dbReference>
<evidence type="ECO:0000256" key="8">
    <source>
        <dbReference type="ARBA" id="ARBA00022763"/>
    </source>
</evidence>
<evidence type="ECO:0000259" key="18">
    <source>
        <dbReference type="PROSITE" id="PS50089"/>
    </source>
</evidence>
<feature type="compositionally biased region" description="Basic residues" evidence="17">
    <location>
        <begin position="300"/>
        <end position="310"/>
    </location>
</feature>
<evidence type="ECO:0000256" key="14">
    <source>
        <dbReference type="ARBA" id="ARBA00023242"/>
    </source>
</evidence>
<accession>B0CS87</accession>
<dbReference type="InterPro" id="IPR014857">
    <property type="entry name" value="Nse1_RING_C4HC3-type"/>
</dbReference>
<dbReference type="GO" id="GO:0030915">
    <property type="term" value="C:Smc5-Smc6 complex"/>
    <property type="evidence" value="ECO:0007669"/>
    <property type="project" value="UniProtKB-UniRule"/>
</dbReference>
<comment type="subunit">
    <text evidence="16">Component of the Smc5-Smc6 complex.</text>
</comment>
<dbReference type="Gene3D" id="3.90.1150.220">
    <property type="match status" value="1"/>
</dbReference>
<protein>
    <recommendedName>
        <fullName evidence="5 16">Non-structural maintenance of chromosomes element 1 homolog</fullName>
        <ecNumber evidence="4 16">2.3.2.27</ecNumber>
    </recommendedName>
</protein>
<gene>
    <name evidence="19" type="ORF">LACBIDRAFT_305917</name>
</gene>
<feature type="compositionally biased region" description="Acidic residues" evidence="17">
    <location>
        <begin position="315"/>
        <end position="325"/>
    </location>
</feature>
<comment type="subcellular location">
    <subcellularLocation>
        <location evidence="2 16">Nucleus</location>
    </subcellularLocation>
</comment>
<dbReference type="SUPFAM" id="SSF57850">
    <property type="entry name" value="RING/U-box"/>
    <property type="match status" value="1"/>
</dbReference>
<dbReference type="Pfam" id="PF07574">
    <property type="entry name" value="SMC_Nse1"/>
    <property type="match status" value="1"/>
</dbReference>
<dbReference type="GO" id="GO:0000724">
    <property type="term" value="P:double-strand break repair via homologous recombination"/>
    <property type="evidence" value="ECO:0007669"/>
    <property type="project" value="TreeGrafter"/>
</dbReference>
<feature type="compositionally biased region" description="Basic and acidic residues" evidence="17">
    <location>
        <begin position="257"/>
        <end position="266"/>
    </location>
</feature>
<dbReference type="GO" id="GO:0005634">
    <property type="term" value="C:nucleus"/>
    <property type="evidence" value="ECO:0007669"/>
    <property type="project" value="UniProtKB-SubCell"/>
</dbReference>
<feature type="region of interest" description="Disordered" evidence="17">
    <location>
        <begin position="235"/>
        <end position="338"/>
    </location>
</feature>
<dbReference type="PANTHER" id="PTHR20973:SF0">
    <property type="entry name" value="NON-STRUCTURAL MAINTENANCE OF CHROMOSOMES ELEMENT 1 HOMOLOG"/>
    <property type="match status" value="1"/>
</dbReference>
<dbReference type="Pfam" id="PF08746">
    <property type="entry name" value="zf-RING-like"/>
    <property type="match status" value="1"/>
</dbReference>
<keyword evidence="9 15" id="KW-0863">Zinc-finger</keyword>
<dbReference type="EC" id="2.3.2.27" evidence="4 16"/>
<comment type="catalytic activity">
    <reaction evidence="1 16">
        <text>S-ubiquitinyl-[E2 ubiquitin-conjugating enzyme]-L-cysteine + [acceptor protein]-L-lysine = [E2 ubiquitin-conjugating enzyme]-L-cysteine + N(6)-ubiquitinyl-[acceptor protein]-L-lysine.</text>
        <dbReference type="EC" id="2.3.2.27"/>
    </reaction>
</comment>
<dbReference type="RefSeq" id="XP_001875361.1">
    <property type="nucleotide sequence ID" value="XM_001875326.1"/>
</dbReference>
<dbReference type="Proteomes" id="UP000001194">
    <property type="component" value="Unassembled WGS sequence"/>
</dbReference>
<dbReference type="STRING" id="486041.B0CS87"/>
<dbReference type="AlphaFoldDB" id="B0CS87"/>
<evidence type="ECO:0000256" key="13">
    <source>
        <dbReference type="ARBA" id="ARBA00023204"/>
    </source>
</evidence>
<proteinExistence type="inferred from homology"/>
<evidence type="ECO:0000256" key="11">
    <source>
        <dbReference type="ARBA" id="ARBA00022833"/>
    </source>
</evidence>
<keyword evidence="11 16" id="KW-0862">Zinc</keyword>
<evidence type="ECO:0000256" key="17">
    <source>
        <dbReference type="SAM" id="MobiDB-lite"/>
    </source>
</evidence>
<keyword evidence="14 16" id="KW-0539">Nucleus</keyword>
<dbReference type="GO" id="GO:0008270">
    <property type="term" value="F:zinc ion binding"/>
    <property type="evidence" value="ECO:0007669"/>
    <property type="project" value="UniProtKB-KW"/>
</dbReference>
<evidence type="ECO:0000256" key="7">
    <source>
        <dbReference type="ARBA" id="ARBA00022723"/>
    </source>
</evidence>
<keyword evidence="7 16" id="KW-0479">Metal-binding</keyword>
<dbReference type="Gene3D" id="3.30.40.10">
    <property type="entry name" value="Zinc/RING finger domain, C3HC4 (zinc finger)"/>
    <property type="match status" value="1"/>
</dbReference>
<dbReference type="FunFam" id="1.10.10.10:FF:000270">
    <property type="entry name" value="Non-structural maintenance of chromosomes element 1 homolog"/>
    <property type="match status" value="1"/>
</dbReference>
<dbReference type="KEGG" id="lbc:LACBIDRAFT_305917"/>
<evidence type="ECO:0000256" key="1">
    <source>
        <dbReference type="ARBA" id="ARBA00000900"/>
    </source>
</evidence>
<dbReference type="OrthoDB" id="185455at2759"/>
<evidence type="ECO:0000256" key="15">
    <source>
        <dbReference type="PROSITE-ProRule" id="PRU00175"/>
    </source>
</evidence>
<dbReference type="InterPro" id="IPR013083">
    <property type="entry name" value="Znf_RING/FYVE/PHD"/>
</dbReference>
<evidence type="ECO:0000313" key="19">
    <source>
        <dbReference type="EMBL" id="EDR14802.1"/>
    </source>
</evidence>
<dbReference type="InParanoid" id="B0CS87"/>
<dbReference type="GO" id="GO:0061630">
    <property type="term" value="F:ubiquitin protein ligase activity"/>
    <property type="evidence" value="ECO:0007669"/>
    <property type="project" value="UniProtKB-EC"/>
</dbReference>
<evidence type="ECO:0000256" key="5">
    <source>
        <dbReference type="ARBA" id="ARBA00019422"/>
    </source>
</evidence>
<evidence type="ECO:0000256" key="10">
    <source>
        <dbReference type="ARBA" id="ARBA00022786"/>
    </source>
</evidence>
<dbReference type="HOGENOM" id="CLU_045153_1_0_1"/>
<dbReference type="FunCoup" id="B0CS87">
    <property type="interactions" value="103"/>
</dbReference>
<evidence type="ECO:0000313" key="20">
    <source>
        <dbReference type="Proteomes" id="UP000001194"/>
    </source>
</evidence>
<keyword evidence="12 16" id="KW-0233">DNA recombination</keyword>
<reference evidence="19 20" key="1">
    <citation type="journal article" date="2008" name="Nature">
        <title>The genome of Laccaria bicolor provides insights into mycorrhizal symbiosis.</title>
        <authorList>
            <person name="Martin F."/>
            <person name="Aerts A."/>
            <person name="Ahren D."/>
            <person name="Brun A."/>
            <person name="Danchin E.G.J."/>
            <person name="Duchaussoy F."/>
            <person name="Gibon J."/>
            <person name="Kohler A."/>
            <person name="Lindquist E."/>
            <person name="Pereda V."/>
            <person name="Salamov A."/>
            <person name="Shapiro H.J."/>
            <person name="Wuyts J."/>
            <person name="Blaudez D."/>
            <person name="Buee M."/>
            <person name="Brokstein P."/>
            <person name="Canbaeck B."/>
            <person name="Cohen D."/>
            <person name="Courty P.E."/>
            <person name="Coutinho P.M."/>
            <person name="Delaruelle C."/>
            <person name="Detter J.C."/>
            <person name="Deveau A."/>
            <person name="DiFazio S."/>
            <person name="Duplessis S."/>
            <person name="Fraissinet-Tachet L."/>
            <person name="Lucic E."/>
            <person name="Frey-Klett P."/>
            <person name="Fourrey C."/>
            <person name="Feussner I."/>
            <person name="Gay G."/>
            <person name="Grimwood J."/>
            <person name="Hoegger P.J."/>
            <person name="Jain P."/>
            <person name="Kilaru S."/>
            <person name="Labbe J."/>
            <person name="Lin Y.C."/>
            <person name="Legue V."/>
            <person name="Le Tacon F."/>
            <person name="Marmeisse R."/>
            <person name="Melayah D."/>
            <person name="Montanini B."/>
            <person name="Muratet M."/>
            <person name="Nehls U."/>
            <person name="Niculita-Hirzel H."/>
            <person name="Oudot-Le Secq M.P."/>
            <person name="Peter M."/>
            <person name="Quesneville H."/>
            <person name="Rajashekar B."/>
            <person name="Reich M."/>
            <person name="Rouhier N."/>
            <person name="Schmutz J."/>
            <person name="Yin T."/>
            <person name="Chalot M."/>
            <person name="Henrissat B."/>
            <person name="Kuees U."/>
            <person name="Lucas S."/>
            <person name="Van de Peer Y."/>
            <person name="Podila G.K."/>
            <person name="Polle A."/>
            <person name="Pukkila P.J."/>
            <person name="Richardson P.M."/>
            <person name="Rouze P."/>
            <person name="Sanders I.R."/>
            <person name="Stajich J.E."/>
            <person name="Tunlid A."/>
            <person name="Tuskan G."/>
            <person name="Grigoriev I.V."/>
        </authorList>
    </citation>
    <scope>NUCLEOTIDE SEQUENCE [LARGE SCALE GENOMIC DNA]</scope>
    <source>
        <strain evidence="20">S238N-H82 / ATCC MYA-4686</strain>
    </source>
</reference>
<feature type="compositionally biased region" description="Basic and acidic residues" evidence="17">
    <location>
        <begin position="241"/>
        <end position="250"/>
    </location>
</feature>
<evidence type="ECO:0000256" key="3">
    <source>
        <dbReference type="ARBA" id="ARBA00010258"/>
    </source>
</evidence>
<dbReference type="GeneID" id="6071012"/>
<keyword evidence="20" id="KW-1185">Reference proteome</keyword>
<dbReference type="EMBL" id="DS547092">
    <property type="protein sequence ID" value="EDR14802.1"/>
    <property type="molecule type" value="Genomic_DNA"/>
</dbReference>
<evidence type="ECO:0000256" key="2">
    <source>
        <dbReference type="ARBA" id="ARBA00004123"/>
    </source>
</evidence>
<keyword evidence="13 16" id="KW-0234">DNA repair</keyword>